<comment type="caution">
    <text evidence="1">The sequence shown here is derived from an EMBL/GenBank/DDBJ whole genome shotgun (WGS) entry which is preliminary data.</text>
</comment>
<organism evidence="1 2">
    <name type="scientific">Virgibacillus dokdonensis</name>
    <dbReference type="NCBI Taxonomy" id="302167"/>
    <lineage>
        <taxon>Bacteria</taxon>
        <taxon>Bacillati</taxon>
        <taxon>Bacillota</taxon>
        <taxon>Bacilli</taxon>
        <taxon>Bacillales</taxon>
        <taxon>Bacillaceae</taxon>
        <taxon>Virgibacillus</taxon>
    </lineage>
</organism>
<reference evidence="1 2" key="1">
    <citation type="submission" date="2024-01" db="EMBL/GenBank/DDBJ databases">
        <title>Survival strategy associated with biotechnological potential of Virgibacillus dokdonensis T4.6 isolated from salt-fermented shrimp paste.</title>
        <authorList>
            <person name="Doan T.V."/>
            <person name="Quach N.T."/>
            <person name="Phi Q.-T."/>
        </authorList>
    </citation>
    <scope>NUCLEOTIDE SEQUENCE [LARGE SCALE GENOMIC DNA]</scope>
    <source>
        <strain evidence="1 2">T4.6</strain>
    </source>
</reference>
<dbReference type="PANTHER" id="PTHR37816">
    <property type="entry name" value="YALI0E33011P"/>
    <property type="match status" value="1"/>
</dbReference>
<keyword evidence="2" id="KW-1185">Reference proteome</keyword>
<dbReference type="InterPro" id="IPR052922">
    <property type="entry name" value="Cytidylate_Kinase-2"/>
</dbReference>
<sequence>MKKEFLNRIHIIGSVGSGKTTLAKALSASLHIPYYELDNVVRKRSDSGDIKRTVSERDTYLKRVIHLDRWIIEGVHHTWVSPCFQHADLILFLDTNYSVRRFRIIKRFILQKLGREKANYKPSINILKALLKYNKVFEEKSKDEIFAMLAPYKRKLIILHDTKNIQRSFNEFFHLPNSNEHEANNKHKAT</sequence>
<dbReference type="SUPFAM" id="SSF52540">
    <property type="entry name" value="P-loop containing nucleoside triphosphate hydrolases"/>
    <property type="match status" value="1"/>
</dbReference>
<gene>
    <name evidence="1" type="ORF">V2W34_02780</name>
</gene>
<dbReference type="RefSeq" id="WP_077702417.1">
    <property type="nucleotide sequence ID" value="NZ_JAZHPM010000003.1"/>
</dbReference>
<dbReference type="InterPro" id="IPR027417">
    <property type="entry name" value="P-loop_NTPase"/>
</dbReference>
<accession>A0ABU7VCP9</accession>
<name>A0ABU7VCP9_9BACI</name>
<protein>
    <submittedName>
        <fullName evidence="1">DNA topology modulation protein FlaR</fullName>
    </submittedName>
</protein>
<evidence type="ECO:0000313" key="1">
    <source>
        <dbReference type="EMBL" id="MEF2290937.1"/>
    </source>
</evidence>
<dbReference type="Gene3D" id="3.40.50.300">
    <property type="entry name" value="P-loop containing nucleotide triphosphate hydrolases"/>
    <property type="match status" value="1"/>
</dbReference>
<dbReference type="EMBL" id="JAZHPM010000003">
    <property type="protein sequence ID" value="MEF2290937.1"/>
    <property type="molecule type" value="Genomic_DNA"/>
</dbReference>
<proteinExistence type="predicted"/>
<dbReference type="PANTHER" id="PTHR37816:SF2">
    <property type="entry name" value="DNA TOPOLOGY MODULATION PROTEIN FLAR-RELATED PROTEIN"/>
    <property type="match status" value="1"/>
</dbReference>
<dbReference type="Proteomes" id="UP001356080">
    <property type="component" value="Unassembled WGS sequence"/>
</dbReference>
<evidence type="ECO:0000313" key="2">
    <source>
        <dbReference type="Proteomes" id="UP001356080"/>
    </source>
</evidence>